<dbReference type="EMBL" id="ML986486">
    <property type="protein sequence ID" value="KAF2279382.1"/>
    <property type="molecule type" value="Genomic_DNA"/>
</dbReference>
<reference evidence="1" key="1">
    <citation type="journal article" date="2020" name="Stud. Mycol.">
        <title>101 Dothideomycetes genomes: a test case for predicting lifestyles and emergence of pathogens.</title>
        <authorList>
            <person name="Haridas S."/>
            <person name="Albert R."/>
            <person name="Binder M."/>
            <person name="Bloem J."/>
            <person name="Labutti K."/>
            <person name="Salamov A."/>
            <person name="Andreopoulos B."/>
            <person name="Baker S."/>
            <person name="Barry K."/>
            <person name="Bills G."/>
            <person name="Bluhm B."/>
            <person name="Cannon C."/>
            <person name="Castanera R."/>
            <person name="Culley D."/>
            <person name="Daum C."/>
            <person name="Ezra D."/>
            <person name="Gonzalez J."/>
            <person name="Henrissat B."/>
            <person name="Kuo A."/>
            <person name="Liang C."/>
            <person name="Lipzen A."/>
            <person name="Lutzoni F."/>
            <person name="Magnuson J."/>
            <person name="Mondo S."/>
            <person name="Nolan M."/>
            <person name="Ohm R."/>
            <person name="Pangilinan J."/>
            <person name="Park H.-J."/>
            <person name="Ramirez L."/>
            <person name="Alfaro M."/>
            <person name="Sun H."/>
            <person name="Tritt A."/>
            <person name="Yoshinaga Y."/>
            <person name="Zwiers L.-H."/>
            <person name="Turgeon B."/>
            <person name="Goodwin S."/>
            <person name="Spatafora J."/>
            <person name="Crous P."/>
            <person name="Grigoriev I."/>
        </authorList>
    </citation>
    <scope>NUCLEOTIDE SEQUENCE</scope>
    <source>
        <strain evidence="1">CBS 379.55</strain>
    </source>
</reference>
<dbReference type="Proteomes" id="UP000800097">
    <property type="component" value="Unassembled WGS sequence"/>
</dbReference>
<gene>
    <name evidence="1" type="ORF">EI97DRAFT_370148</name>
</gene>
<proteinExistence type="predicted"/>
<name>A0A6A6JS42_WESOR</name>
<dbReference type="OrthoDB" id="4158189at2759"/>
<accession>A0A6A6JS42</accession>
<dbReference type="RefSeq" id="XP_033656921.1">
    <property type="nucleotide sequence ID" value="XM_033795220.1"/>
</dbReference>
<protein>
    <submittedName>
        <fullName evidence="1">Uncharacterized protein</fullName>
    </submittedName>
</protein>
<evidence type="ECO:0000313" key="1">
    <source>
        <dbReference type="EMBL" id="KAF2279382.1"/>
    </source>
</evidence>
<sequence>MCHGNSTRASQGGSIAVLRAPQCHLLSSASSSSYLGADEEWRLHFFNRAGTTSSCGTEVTLQGTRSQQRERYKIIIHRDGDLTSAASPTLDECKSRPLFSFSLHPDHYNSTLLPQKLDLGVGDSGIIGRRVSVMTDSGAKPTSVAVGIIGWN</sequence>
<organism evidence="1 2">
    <name type="scientific">Westerdykella ornata</name>
    <dbReference type="NCBI Taxonomy" id="318751"/>
    <lineage>
        <taxon>Eukaryota</taxon>
        <taxon>Fungi</taxon>
        <taxon>Dikarya</taxon>
        <taxon>Ascomycota</taxon>
        <taxon>Pezizomycotina</taxon>
        <taxon>Dothideomycetes</taxon>
        <taxon>Pleosporomycetidae</taxon>
        <taxon>Pleosporales</taxon>
        <taxon>Sporormiaceae</taxon>
        <taxon>Westerdykella</taxon>
    </lineage>
</organism>
<keyword evidence="2" id="KW-1185">Reference proteome</keyword>
<dbReference type="GeneID" id="54548395"/>
<dbReference type="AlphaFoldDB" id="A0A6A6JS42"/>
<evidence type="ECO:0000313" key="2">
    <source>
        <dbReference type="Proteomes" id="UP000800097"/>
    </source>
</evidence>